<feature type="transmembrane region" description="Helical" evidence="7">
    <location>
        <begin position="75"/>
        <end position="92"/>
    </location>
</feature>
<comment type="caution">
    <text evidence="9">The sequence shown here is derived from an EMBL/GenBank/DDBJ whole genome shotgun (WGS) entry which is preliminary data.</text>
</comment>
<keyword evidence="5 7" id="KW-1133">Transmembrane helix</keyword>
<evidence type="ECO:0000256" key="3">
    <source>
        <dbReference type="ARBA" id="ARBA00022475"/>
    </source>
</evidence>
<feature type="transmembrane region" description="Helical" evidence="7">
    <location>
        <begin position="361"/>
        <end position="382"/>
    </location>
</feature>
<dbReference type="Gene3D" id="1.20.1250.20">
    <property type="entry name" value="MFS general substrate transporter like domains"/>
    <property type="match status" value="1"/>
</dbReference>
<feature type="transmembrane region" description="Helical" evidence="7">
    <location>
        <begin position="98"/>
        <end position="122"/>
    </location>
</feature>
<feature type="transmembrane region" description="Helical" evidence="7">
    <location>
        <begin position="205"/>
        <end position="228"/>
    </location>
</feature>
<evidence type="ECO:0000256" key="5">
    <source>
        <dbReference type="ARBA" id="ARBA00022989"/>
    </source>
</evidence>
<evidence type="ECO:0000259" key="8">
    <source>
        <dbReference type="PROSITE" id="PS50850"/>
    </source>
</evidence>
<dbReference type="PANTHER" id="PTHR43124">
    <property type="entry name" value="PURINE EFFLUX PUMP PBUE"/>
    <property type="match status" value="1"/>
</dbReference>
<sequence length="400" mass="43894">MVKNINQFIIILLALGAFVTGTAEFVVSGILETISFDLEVSISTAGQLITIYSLSYAVGAFALVSLTAKFERKKVLLYAIFTFILGNLVAFISNDYIILMLSRIIMAMSGGLYIVVATNYAAQIATVDKRGSAMATIITGFTVSLVLGVPIGTFLAAYLDWRNIFLIIAFVTVPLLLLLYKLLPSIKGNKPVPLKKQIQIIKDKRVITALTTTILWILGYTMVFAYISPLLSNSAGFSIEMTSIALFVLGTFSFIGSRFGGYAVDKWGPNQTISISLFVHAVTLLVLTFTQHSIIYLFITLAFWGVVSWTVTPAKQFYLISLKPQSSETVLSFNTALMNIGMVIGSALGGIIIKYTNIINLSWIGSLFVILALVSIKYSFYLNNSDSRNIEMKLQTSQEE</sequence>
<reference evidence="9 10" key="1">
    <citation type="submission" date="2016-11" db="EMBL/GenBank/DDBJ databases">
        <title>Paenibacillus species isolates.</title>
        <authorList>
            <person name="Beno S.M."/>
        </authorList>
    </citation>
    <scope>NUCLEOTIDE SEQUENCE [LARGE SCALE GENOMIC DNA]</scope>
    <source>
        <strain evidence="9 10">FSL F4-0100</strain>
    </source>
</reference>
<evidence type="ECO:0000313" key="9">
    <source>
        <dbReference type="EMBL" id="OME93580.1"/>
    </source>
</evidence>
<dbReference type="AlphaFoldDB" id="A0A1R1B344"/>
<dbReference type="PROSITE" id="PS50850">
    <property type="entry name" value="MFS"/>
    <property type="match status" value="1"/>
</dbReference>
<dbReference type="SUPFAM" id="SSF103473">
    <property type="entry name" value="MFS general substrate transporter"/>
    <property type="match status" value="1"/>
</dbReference>
<dbReference type="PANTHER" id="PTHR43124:SF10">
    <property type="entry name" value="PURINE EFFLUX PUMP PBUE"/>
    <property type="match status" value="1"/>
</dbReference>
<dbReference type="CDD" id="cd17324">
    <property type="entry name" value="MFS_NepI_like"/>
    <property type="match status" value="1"/>
</dbReference>
<protein>
    <submittedName>
        <fullName evidence="9">MFS transporter</fullName>
    </submittedName>
</protein>
<dbReference type="GO" id="GO:0022857">
    <property type="term" value="F:transmembrane transporter activity"/>
    <property type="evidence" value="ECO:0007669"/>
    <property type="project" value="InterPro"/>
</dbReference>
<evidence type="ECO:0000256" key="4">
    <source>
        <dbReference type="ARBA" id="ARBA00022692"/>
    </source>
</evidence>
<feature type="transmembrane region" description="Helical" evidence="7">
    <location>
        <begin position="293"/>
        <end position="312"/>
    </location>
</feature>
<feature type="transmembrane region" description="Helical" evidence="7">
    <location>
        <begin position="333"/>
        <end position="355"/>
    </location>
</feature>
<comment type="subcellular location">
    <subcellularLocation>
        <location evidence="1">Cell membrane</location>
        <topology evidence="1">Multi-pass membrane protein</topology>
    </subcellularLocation>
</comment>
<gene>
    <name evidence="9" type="ORF">BK123_09985</name>
</gene>
<dbReference type="InterPro" id="IPR036259">
    <property type="entry name" value="MFS_trans_sf"/>
</dbReference>
<feature type="transmembrane region" description="Helical" evidence="7">
    <location>
        <begin position="47"/>
        <end position="68"/>
    </location>
</feature>
<dbReference type="InterPro" id="IPR011701">
    <property type="entry name" value="MFS"/>
</dbReference>
<feature type="domain" description="Major facilitator superfamily (MFS) profile" evidence="8">
    <location>
        <begin position="9"/>
        <end position="387"/>
    </location>
</feature>
<dbReference type="STRING" id="1401.BK123_09985"/>
<dbReference type="Proteomes" id="UP000187074">
    <property type="component" value="Unassembled WGS sequence"/>
</dbReference>
<keyword evidence="3" id="KW-1003">Cell membrane</keyword>
<evidence type="ECO:0000256" key="1">
    <source>
        <dbReference type="ARBA" id="ARBA00004651"/>
    </source>
</evidence>
<dbReference type="GO" id="GO:0005886">
    <property type="term" value="C:plasma membrane"/>
    <property type="evidence" value="ECO:0007669"/>
    <property type="project" value="UniProtKB-SubCell"/>
</dbReference>
<name>A0A1R1B344_PAELA</name>
<organism evidence="9 10">
    <name type="scientific">Paenibacillus lautus</name>
    <name type="common">Bacillus lautus</name>
    <dbReference type="NCBI Taxonomy" id="1401"/>
    <lineage>
        <taxon>Bacteria</taxon>
        <taxon>Bacillati</taxon>
        <taxon>Bacillota</taxon>
        <taxon>Bacilli</taxon>
        <taxon>Bacillales</taxon>
        <taxon>Paenibacillaceae</taxon>
        <taxon>Paenibacillus</taxon>
    </lineage>
</organism>
<accession>A0A1R1B344</accession>
<evidence type="ECO:0000256" key="2">
    <source>
        <dbReference type="ARBA" id="ARBA00022448"/>
    </source>
</evidence>
<dbReference type="EMBL" id="MRTF01000003">
    <property type="protein sequence ID" value="OME93580.1"/>
    <property type="molecule type" value="Genomic_DNA"/>
</dbReference>
<dbReference type="OrthoDB" id="337363at2"/>
<keyword evidence="4 7" id="KW-0812">Transmembrane</keyword>
<feature type="transmembrane region" description="Helical" evidence="7">
    <location>
        <begin position="164"/>
        <end position="184"/>
    </location>
</feature>
<feature type="transmembrane region" description="Helical" evidence="7">
    <location>
        <begin position="267"/>
        <end position="287"/>
    </location>
</feature>
<feature type="transmembrane region" description="Helical" evidence="7">
    <location>
        <begin position="234"/>
        <end position="255"/>
    </location>
</feature>
<dbReference type="Pfam" id="PF07690">
    <property type="entry name" value="MFS_1"/>
    <property type="match status" value="1"/>
</dbReference>
<dbReference type="InterPro" id="IPR050189">
    <property type="entry name" value="MFS_Efflux_Transporters"/>
</dbReference>
<evidence type="ECO:0000256" key="7">
    <source>
        <dbReference type="SAM" id="Phobius"/>
    </source>
</evidence>
<dbReference type="InterPro" id="IPR020846">
    <property type="entry name" value="MFS_dom"/>
</dbReference>
<evidence type="ECO:0000313" key="10">
    <source>
        <dbReference type="Proteomes" id="UP000187074"/>
    </source>
</evidence>
<dbReference type="RefSeq" id="WP_076322254.1">
    <property type="nucleotide sequence ID" value="NZ_MRTF01000003.1"/>
</dbReference>
<feature type="transmembrane region" description="Helical" evidence="7">
    <location>
        <begin position="134"/>
        <end position="158"/>
    </location>
</feature>
<evidence type="ECO:0000256" key="6">
    <source>
        <dbReference type="ARBA" id="ARBA00023136"/>
    </source>
</evidence>
<keyword evidence="6 7" id="KW-0472">Membrane</keyword>
<keyword evidence="2" id="KW-0813">Transport</keyword>
<proteinExistence type="predicted"/>